<protein>
    <submittedName>
        <fullName evidence="1">Uncharacterized protein</fullName>
    </submittedName>
</protein>
<dbReference type="Proteomes" id="UP001642464">
    <property type="component" value="Unassembled WGS sequence"/>
</dbReference>
<proteinExistence type="predicted"/>
<feature type="non-terminal residue" evidence="1">
    <location>
        <position position="90"/>
    </location>
</feature>
<accession>A0ABP0ML38</accession>
<organism evidence="1 2">
    <name type="scientific">Durusdinium trenchii</name>
    <dbReference type="NCBI Taxonomy" id="1381693"/>
    <lineage>
        <taxon>Eukaryota</taxon>
        <taxon>Sar</taxon>
        <taxon>Alveolata</taxon>
        <taxon>Dinophyceae</taxon>
        <taxon>Suessiales</taxon>
        <taxon>Symbiodiniaceae</taxon>
        <taxon>Durusdinium</taxon>
    </lineage>
</organism>
<sequence length="90" mass="9696">MLRVMRRAVMAQDLDLEGVLAERKAFREAPSCIYYAEKELLLGEQWLSLRSSAEPLEVTLTAARSDLLASAPTAPSGPALWVAAALLPAG</sequence>
<gene>
    <name evidence="1" type="ORF">SCF082_LOCUS28578</name>
</gene>
<evidence type="ECO:0000313" key="1">
    <source>
        <dbReference type="EMBL" id="CAK9052183.1"/>
    </source>
</evidence>
<comment type="caution">
    <text evidence="1">The sequence shown here is derived from an EMBL/GenBank/DDBJ whole genome shotgun (WGS) entry which is preliminary data.</text>
</comment>
<keyword evidence="2" id="KW-1185">Reference proteome</keyword>
<dbReference type="EMBL" id="CAXAMM010022550">
    <property type="protein sequence ID" value="CAK9052183.1"/>
    <property type="molecule type" value="Genomic_DNA"/>
</dbReference>
<reference evidence="1 2" key="1">
    <citation type="submission" date="2024-02" db="EMBL/GenBank/DDBJ databases">
        <authorList>
            <person name="Chen Y."/>
            <person name="Shah S."/>
            <person name="Dougan E. K."/>
            <person name="Thang M."/>
            <person name="Chan C."/>
        </authorList>
    </citation>
    <scope>NUCLEOTIDE SEQUENCE [LARGE SCALE GENOMIC DNA]</scope>
</reference>
<evidence type="ECO:0000313" key="2">
    <source>
        <dbReference type="Proteomes" id="UP001642464"/>
    </source>
</evidence>
<name>A0ABP0ML38_9DINO</name>